<feature type="transmembrane region" description="Helical" evidence="1">
    <location>
        <begin position="251"/>
        <end position="270"/>
    </location>
</feature>
<evidence type="ECO:0000256" key="1">
    <source>
        <dbReference type="SAM" id="Phobius"/>
    </source>
</evidence>
<feature type="transmembrane region" description="Helical" evidence="1">
    <location>
        <begin position="146"/>
        <end position="166"/>
    </location>
</feature>
<name>A0A4R7HW20_9ACTN</name>
<feature type="transmembrane region" description="Helical" evidence="1">
    <location>
        <begin position="186"/>
        <end position="209"/>
    </location>
</feature>
<evidence type="ECO:0000313" key="2">
    <source>
        <dbReference type="EMBL" id="TDT15232.1"/>
    </source>
</evidence>
<dbReference type="AlphaFoldDB" id="A0A4R7HW20"/>
<keyword evidence="3" id="KW-1185">Reference proteome</keyword>
<dbReference type="EMBL" id="SOAU01000001">
    <property type="protein sequence ID" value="TDT15232.1"/>
    <property type="molecule type" value="Genomic_DNA"/>
</dbReference>
<organism evidence="2 3">
    <name type="scientific">Ilumatobacter fluminis</name>
    <dbReference type="NCBI Taxonomy" id="467091"/>
    <lineage>
        <taxon>Bacteria</taxon>
        <taxon>Bacillati</taxon>
        <taxon>Actinomycetota</taxon>
        <taxon>Acidimicrobiia</taxon>
        <taxon>Acidimicrobiales</taxon>
        <taxon>Ilumatobacteraceae</taxon>
        <taxon>Ilumatobacter</taxon>
    </lineage>
</organism>
<sequence>MGVFTYGTDTITIGDTGNIVLERLPIQEGDCEEFRLHRTVTYATTLADGSPFVYTVPPANEPDWVTDLASVPQLLTWLVPTSGKHLPAALVHDALVDDPAIDRYHADELFRDGMGDLEVGFIRRWLMWTAVTLETIRRRADVLTKVRTFGSLLLIVLLGAAATVNLATDVTILPWMGTEEGVSGFFVETAFGLAGAIVIPVVLGVLLWAPVRTAGVIAGVSIAVLFHAMLLVAGVYGFYRLLEGTPRRLQQAVGIVLLLAATVVFTWSFLR</sequence>
<protein>
    <submittedName>
        <fullName evidence="2">Uncharacterized protein DUF1353</fullName>
    </submittedName>
</protein>
<reference evidence="2 3" key="1">
    <citation type="submission" date="2019-03" db="EMBL/GenBank/DDBJ databases">
        <title>Sequencing the genomes of 1000 actinobacteria strains.</title>
        <authorList>
            <person name="Klenk H.-P."/>
        </authorList>
    </citation>
    <scope>NUCLEOTIDE SEQUENCE [LARGE SCALE GENOMIC DNA]</scope>
    <source>
        <strain evidence="2 3">DSM 18936</strain>
    </source>
</reference>
<dbReference type="Pfam" id="PF07087">
    <property type="entry name" value="DUF1353"/>
    <property type="match status" value="1"/>
</dbReference>
<dbReference type="Proteomes" id="UP000294558">
    <property type="component" value="Unassembled WGS sequence"/>
</dbReference>
<proteinExistence type="predicted"/>
<feature type="transmembrane region" description="Helical" evidence="1">
    <location>
        <begin position="216"/>
        <end position="239"/>
    </location>
</feature>
<keyword evidence="1" id="KW-0472">Membrane</keyword>
<dbReference type="InterPro" id="IPR010767">
    <property type="entry name" value="Phage_CGC-2007_Cje0229"/>
</dbReference>
<gene>
    <name evidence="2" type="ORF">BDK89_0797</name>
</gene>
<evidence type="ECO:0000313" key="3">
    <source>
        <dbReference type="Proteomes" id="UP000294558"/>
    </source>
</evidence>
<keyword evidence="1" id="KW-0812">Transmembrane</keyword>
<dbReference type="RefSeq" id="WP_166657373.1">
    <property type="nucleotide sequence ID" value="NZ_SOAU01000001.1"/>
</dbReference>
<comment type="caution">
    <text evidence="2">The sequence shown here is derived from an EMBL/GenBank/DDBJ whole genome shotgun (WGS) entry which is preliminary data.</text>
</comment>
<accession>A0A4R7HW20</accession>
<keyword evidence="1" id="KW-1133">Transmembrane helix</keyword>